<reference evidence="1 2" key="1">
    <citation type="journal article" date="2015" name="Fungal Genet. Biol.">
        <title>Evolution of novel wood decay mechanisms in Agaricales revealed by the genome sequences of Fistulina hepatica and Cylindrobasidium torrendii.</title>
        <authorList>
            <person name="Floudas D."/>
            <person name="Held B.W."/>
            <person name="Riley R."/>
            <person name="Nagy L.G."/>
            <person name="Koehler G."/>
            <person name="Ransdell A.S."/>
            <person name="Younus H."/>
            <person name="Chow J."/>
            <person name="Chiniquy J."/>
            <person name="Lipzen A."/>
            <person name="Tritt A."/>
            <person name="Sun H."/>
            <person name="Haridas S."/>
            <person name="LaButti K."/>
            <person name="Ohm R.A."/>
            <person name="Kues U."/>
            <person name="Blanchette R.A."/>
            <person name="Grigoriev I.V."/>
            <person name="Minto R.E."/>
            <person name="Hibbett D.S."/>
        </authorList>
    </citation>
    <scope>NUCLEOTIDE SEQUENCE [LARGE SCALE GENOMIC DNA]</scope>
    <source>
        <strain evidence="1 2">FP15055 ss-10</strain>
    </source>
</reference>
<sequence length="79" mass="9316">MFWCFPTLLALYTRSDIQIGAYSRVFWGCPLCLDRTVRYSDRACWKRRIPIHPGAYSHAFQQLSHLLRAMQVKHRGDAM</sequence>
<accession>A0A0D7AU84</accession>
<evidence type="ECO:0000313" key="1">
    <source>
        <dbReference type="EMBL" id="KIY61414.1"/>
    </source>
</evidence>
<keyword evidence="2" id="KW-1185">Reference proteome</keyword>
<dbReference type="Proteomes" id="UP000054007">
    <property type="component" value="Unassembled WGS sequence"/>
</dbReference>
<name>A0A0D7AU84_9AGAR</name>
<dbReference type="EMBL" id="KN880950">
    <property type="protein sequence ID" value="KIY61414.1"/>
    <property type="molecule type" value="Genomic_DNA"/>
</dbReference>
<dbReference type="AlphaFoldDB" id="A0A0D7AU84"/>
<protein>
    <submittedName>
        <fullName evidence="1">Uncharacterized protein</fullName>
    </submittedName>
</protein>
<organism evidence="1 2">
    <name type="scientific">Cylindrobasidium torrendii FP15055 ss-10</name>
    <dbReference type="NCBI Taxonomy" id="1314674"/>
    <lineage>
        <taxon>Eukaryota</taxon>
        <taxon>Fungi</taxon>
        <taxon>Dikarya</taxon>
        <taxon>Basidiomycota</taxon>
        <taxon>Agaricomycotina</taxon>
        <taxon>Agaricomycetes</taxon>
        <taxon>Agaricomycetidae</taxon>
        <taxon>Agaricales</taxon>
        <taxon>Marasmiineae</taxon>
        <taxon>Physalacriaceae</taxon>
        <taxon>Cylindrobasidium</taxon>
    </lineage>
</organism>
<proteinExistence type="predicted"/>
<gene>
    <name evidence="1" type="ORF">CYLTODRAFT_225829</name>
</gene>
<evidence type="ECO:0000313" key="2">
    <source>
        <dbReference type="Proteomes" id="UP000054007"/>
    </source>
</evidence>